<evidence type="ECO:0000256" key="7">
    <source>
        <dbReference type="SAM" id="Phobius"/>
    </source>
</evidence>
<evidence type="ECO:0000256" key="4">
    <source>
        <dbReference type="ARBA" id="ARBA00023157"/>
    </source>
</evidence>
<comment type="similarity">
    <text evidence="1">Belongs to the thioredoxin family. DsbA subfamily.</text>
</comment>
<keyword evidence="7" id="KW-0472">Membrane</keyword>
<dbReference type="Pfam" id="PF13462">
    <property type="entry name" value="Thioredoxin_4"/>
    <property type="match status" value="1"/>
</dbReference>
<keyword evidence="5" id="KW-0676">Redox-active center</keyword>
<evidence type="ECO:0000313" key="9">
    <source>
        <dbReference type="EMBL" id="CCH77255.1"/>
    </source>
</evidence>
<keyword evidence="10" id="KW-1185">Reference proteome</keyword>
<keyword evidence="3" id="KW-0560">Oxidoreductase</keyword>
<reference evidence="9 10" key="1">
    <citation type="journal article" date="2013" name="ISME J.">
        <title>A metabolic model for members of the genus Tetrasphaera involved in enhanced biological phosphorus removal.</title>
        <authorList>
            <person name="Kristiansen R."/>
            <person name="Nguyen H.T.T."/>
            <person name="Saunders A.M."/>
            <person name="Nielsen J.L."/>
            <person name="Wimmer R."/>
            <person name="Le V.Q."/>
            <person name="McIlroy S.J."/>
            <person name="Petrovski S."/>
            <person name="Seviour R.J."/>
            <person name="Calteau A."/>
            <person name="Nielsen K.L."/>
            <person name="Nielsen P.H."/>
        </authorList>
    </citation>
    <scope>NUCLEOTIDE SEQUENCE [LARGE SCALE GENOMIC DNA]</scope>
    <source>
        <strain evidence="9 10">T1-X7</strain>
    </source>
</reference>
<dbReference type="OrthoDB" id="117402at2"/>
<dbReference type="EMBL" id="CAJB01000088">
    <property type="protein sequence ID" value="CCH77255.1"/>
    <property type="molecule type" value="Genomic_DNA"/>
</dbReference>
<accession>A0A077LZ35</accession>
<dbReference type="AlphaFoldDB" id="A0A077LZ35"/>
<gene>
    <name evidence="9" type="ORF">BN12_1780002</name>
</gene>
<evidence type="ECO:0000259" key="8">
    <source>
        <dbReference type="Pfam" id="PF13462"/>
    </source>
</evidence>
<evidence type="ECO:0000256" key="3">
    <source>
        <dbReference type="ARBA" id="ARBA00023002"/>
    </source>
</evidence>
<organism evidence="9 10">
    <name type="scientific">Nostocoides japonicum T1-X7</name>
    <dbReference type="NCBI Taxonomy" id="1194083"/>
    <lineage>
        <taxon>Bacteria</taxon>
        <taxon>Bacillati</taxon>
        <taxon>Actinomycetota</taxon>
        <taxon>Actinomycetes</taxon>
        <taxon>Micrococcales</taxon>
        <taxon>Intrasporangiaceae</taxon>
        <taxon>Nostocoides</taxon>
    </lineage>
</organism>
<protein>
    <submittedName>
        <fullName evidence="9">Putative membrane protein</fullName>
    </submittedName>
</protein>
<dbReference type="InterPro" id="IPR036249">
    <property type="entry name" value="Thioredoxin-like_sf"/>
</dbReference>
<dbReference type="STRING" id="1194083.BN12_1780002"/>
<keyword evidence="7" id="KW-0812">Transmembrane</keyword>
<evidence type="ECO:0000256" key="2">
    <source>
        <dbReference type="ARBA" id="ARBA00022729"/>
    </source>
</evidence>
<evidence type="ECO:0000256" key="5">
    <source>
        <dbReference type="ARBA" id="ARBA00023284"/>
    </source>
</evidence>
<feature type="transmembrane region" description="Helical" evidence="7">
    <location>
        <begin position="46"/>
        <end position="66"/>
    </location>
</feature>
<comment type="caution">
    <text evidence="9">The sequence shown here is derived from an EMBL/GenBank/DDBJ whole genome shotgun (WGS) entry which is preliminary data.</text>
</comment>
<dbReference type="GO" id="GO:0016491">
    <property type="term" value="F:oxidoreductase activity"/>
    <property type="evidence" value="ECO:0007669"/>
    <property type="project" value="UniProtKB-KW"/>
</dbReference>
<dbReference type="PANTHER" id="PTHR13887:SF14">
    <property type="entry name" value="DISULFIDE BOND FORMATION PROTEIN D"/>
    <property type="match status" value="1"/>
</dbReference>
<dbReference type="InterPro" id="IPR012336">
    <property type="entry name" value="Thioredoxin-like_fold"/>
</dbReference>
<proteinExistence type="inferred from homology"/>
<evidence type="ECO:0000256" key="6">
    <source>
        <dbReference type="SAM" id="MobiDB-lite"/>
    </source>
</evidence>
<name>A0A077LZ35_9MICO</name>
<sequence length="296" mass="31278">MAKSKTKARAQQPRPQGKGGASSQQSRQAKIDAARKSSGGTGVNKIVVGSIVAVVAIVAIVGGVIFNSIHQKNQVSQGGKALPAGVSAMGKGWQANQDVKLVAGAPTVAIYEDFRCPICKQLESAFGESIQQLATEGKVKLVYFFKTVIDSNYGGDNSQQAANNALCVAEAGSQYFWKYHNLLYTNQPDEGSTFTNAQFTQFAKQAGLSGTALDTWQKCADAGKYMNYVKSTDDASYKAGITGTPAVFVNHKPVNWQAFSTSAGQPDAAAFSKALETGTLSQSQISTDLKNAKDLS</sequence>
<keyword evidence="2" id="KW-0732">Signal</keyword>
<dbReference type="PANTHER" id="PTHR13887">
    <property type="entry name" value="GLUTATHIONE S-TRANSFERASE KAPPA"/>
    <property type="match status" value="1"/>
</dbReference>
<evidence type="ECO:0000313" key="10">
    <source>
        <dbReference type="Proteomes" id="UP000035721"/>
    </source>
</evidence>
<dbReference type="RefSeq" id="WP_048554190.1">
    <property type="nucleotide sequence ID" value="NZ_HF570958.1"/>
</dbReference>
<dbReference type="Proteomes" id="UP000035721">
    <property type="component" value="Unassembled WGS sequence"/>
</dbReference>
<keyword evidence="4" id="KW-1015">Disulfide bond</keyword>
<feature type="domain" description="Thioredoxin-like fold" evidence="8">
    <location>
        <begin position="106"/>
        <end position="256"/>
    </location>
</feature>
<evidence type="ECO:0000256" key="1">
    <source>
        <dbReference type="ARBA" id="ARBA00005791"/>
    </source>
</evidence>
<keyword evidence="7" id="KW-1133">Transmembrane helix</keyword>
<feature type="region of interest" description="Disordered" evidence="6">
    <location>
        <begin position="1"/>
        <end position="39"/>
    </location>
</feature>
<dbReference type="Gene3D" id="3.40.30.10">
    <property type="entry name" value="Glutaredoxin"/>
    <property type="match status" value="1"/>
</dbReference>
<dbReference type="SUPFAM" id="SSF52833">
    <property type="entry name" value="Thioredoxin-like"/>
    <property type="match status" value="1"/>
</dbReference>